<organism evidence="4 5">
    <name type="scientific">Exophiala mesophila</name>
    <name type="common">Black yeast-like fungus</name>
    <dbReference type="NCBI Taxonomy" id="212818"/>
    <lineage>
        <taxon>Eukaryota</taxon>
        <taxon>Fungi</taxon>
        <taxon>Dikarya</taxon>
        <taxon>Ascomycota</taxon>
        <taxon>Pezizomycotina</taxon>
        <taxon>Eurotiomycetes</taxon>
        <taxon>Chaetothyriomycetidae</taxon>
        <taxon>Chaetothyriales</taxon>
        <taxon>Herpotrichiellaceae</taxon>
        <taxon>Exophiala</taxon>
    </lineage>
</organism>
<dbReference type="Pfam" id="PF00106">
    <property type="entry name" value="adh_short"/>
    <property type="match status" value="1"/>
</dbReference>
<dbReference type="OrthoDB" id="1933717at2759"/>
<dbReference type="CDD" id="cd05233">
    <property type="entry name" value="SDR_c"/>
    <property type="match status" value="1"/>
</dbReference>
<dbReference type="SMART" id="SM00822">
    <property type="entry name" value="PKS_KR"/>
    <property type="match status" value="1"/>
</dbReference>
<dbReference type="AlphaFoldDB" id="A0A438MVI4"/>
<dbReference type="InterPro" id="IPR057326">
    <property type="entry name" value="KR_dom"/>
</dbReference>
<evidence type="ECO:0000256" key="2">
    <source>
        <dbReference type="ARBA" id="ARBA00023002"/>
    </source>
</evidence>
<evidence type="ECO:0000313" key="5">
    <source>
        <dbReference type="Proteomes" id="UP000288859"/>
    </source>
</evidence>
<dbReference type="VEuPathDB" id="FungiDB:PV10_00062"/>
<protein>
    <recommendedName>
        <fullName evidence="3">Ketoreductase domain-containing protein</fullName>
    </recommendedName>
</protein>
<proteinExistence type="inferred from homology"/>
<dbReference type="SUPFAM" id="SSF51735">
    <property type="entry name" value="NAD(P)-binding Rossmann-fold domains"/>
    <property type="match status" value="1"/>
</dbReference>
<dbReference type="EMBL" id="NAJM01000045">
    <property type="protein sequence ID" value="RVX67747.1"/>
    <property type="molecule type" value="Genomic_DNA"/>
</dbReference>
<dbReference type="PRINTS" id="PR00081">
    <property type="entry name" value="GDHRDH"/>
</dbReference>
<sequence length="321" mass="35365">MVMPSFTKRYYHAPYPAIDPVRPELSADGKVVVITGGGSGIGQASALEFAKAHAKVVVILGRRMNALQETKHLVQRLDGGTTIATYSVDITDEEAVGDCFRDVTFRYGRIDVCIHAAAYLADKGTIRDTKLSEFWTSFDIGVKGTFIVLQQFLHYCSEHSPLLVAMNSLVSHLAAVHVDSAPASYASSKIAVAKLIEYAAAENPHVRCYSLHPGVIETDMSRKSIAMMPEEKRESQPFLPFDDVSLPACFAVWLASEEGAIIPSGKYLWSNWDVEELKERADKLREDPFALVLTLPGWPWAFPAEEVTPDYKAAAKMARSP</sequence>
<dbReference type="Proteomes" id="UP000288859">
    <property type="component" value="Unassembled WGS sequence"/>
</dbReference>
<comment type="similarity">
    <text evidence="1">Belongs to the short-chain dehydrogenases/reductases (SDR) family.</text>
</comment>
<dbReference type="PANTHER" id="PTHR43115:SF4">
    <property type="entry name" value="DEHYDROGENASE_REDUCTASE SDR FAMILY MEMBER 11"/>
    <property type="match status" value="1"/>
</dbReference>
<evidence type="ECO:0000256" key="1">
    <source>
        <dbReference type="ARBA" id="ARBA00006484"/>
    </source>
</evidence>
<reference evidence="4 5" key="1">
    <citation type="submission" date="2017-03" db="EMBL/GenBank/DDBJ databases">
        <title>Genomes of endolithic fungi from Antarctica.</title>
        <authorList>
            <person name="Coleine C."/>
            <person name="Masonjones S."/>
            <person name="Stajich J.E."/>
        </authorList>
    </citation>
    <scope>NUCLEOTIDE SEQUENCE [LARGE SCALE GENOMIC DNA]</scope>
    <source>
        <strain evidence="4 5">CCFEE 6314</strain>
    </source>
</reference>
<dbReference type="InterPro" id="IPR036291">
    <property type="entry name" value="NAD(P)-bd_dom_sf"/>
</dbReference>
<name>A0A438MVI4_EXOME</name>
<gene>
    <name evidence="4" type="ORF">B0A52_07870</name>
</gene>
<dbReference type="Gene3D" id="3.40.50.720">
    <property type="entry name" value="NAD(P)-binding Rossmann-like Domain"/>
    <property type="match status" value="1"/>
</dbReference>
<accession>A0A438MVI4</accession>
<evidence type="ECO:0000313" key="4">
    <source>
        <dbReference type="EMBL" id="RVX67747.1"/>
    </source>
</evidence>
<feature type="domain" description="Ketoreductase" evidence="3">
    <location>
        <begin position="30"/>
        <end position="218"/>
    </location>
</feature>
<keyword evidence="2" id="KW-0560">Oxidoreductase</keyword>
<evidence type="ECO:0000259" key="3">
    <source>
        <dbReference type="SMART" id="SM00822"/>
    </source>
</evidence>
<dbReference type="PANTHER" id="PTHR43115">
    <property type="entry name" value="DEHYDROGENASE/REDUCTASE SDR FAMILY MEMBER 11"/>
    <property type="match status" value="1"/>
</dbReference>
<comment type="caution">
    <text evidence="4">The sequence shown here is derived from an EMBL/GenBank/DDBJ whole genome shotgun (WGS) entry which is preliminary data.</text>
</comment>
<dbReference type="InterPro" id="IPR002347">
    <property type="entry name" value="SDR_fam"/>
</dbReference>
<dbReference type="GO" id="GO:0016491">
    <property type="term" value="F:oxidoreductase activity"/>
    <property type="evidence" value="ECO:0007669"/>
    <property type="project" value="UniProtKB-KW"/>
</dbReference>